<evidence type="ECO:0000313" key="3">
    <source>
        <dbReference type="Proteomes" id="UP000683000"/>
    </source>
</evidence>
<comment type="caution">
    <text evidence="2">The sequence shown here is derived from an EMBL/GenBank/DDBJ whole genome shotgun (WGS) entry which is preliminary data.</text>
</comment>
<dbReference type="InterPro" id="IPR012337">
    <property type="entry name" value="RNaseH-like_sf"/>
</dbReference>
<dbReference type="Proteomes" id="UP000683000">
    <property type="component" value="Unassembled WGS sequence"/>
</dbReference>
<sequence length="743" mass="84557">MDLSLPAAETLTSHQFQHLLEHLRKIIDDLPSELPVGDPATSKYSAFLSFQLDDELVDRTGSDIGALNEQFKQVFGWKTRTSGDQLLSIEERGDPIQAVVDVLEKYHLRFPNDNVLKKWGIDIVAGVYKVYGQYKRMPAQQMAMNFEDPDSSQQITLEMALSGDLQDTLKHSEASARLVTHTNTSKGRPLKPLMNKLIIRLDEGKSWRCIASKCDHIRKGSPQEDRVLKHASTCAHLDLDLKREAIEASRSASLGVRVQAAVSAESTPKSLCLKAESMLDEPAVKKLKSSQSKLDITPFHQAAKRKKHEQNIEFQNNVNLCILKLICVRGLVPFMLDSQEWKGFVCTLNLSYTPTSSSSFTHDFIPKEAVAIREQQIERLRRRNDLTLTFNGTSTRKPHSIYTVHATTPDRQTYFLEGYEESDVRHTTAWVKDKLLKTIREVGEDRWAGICSDSTAVTKNARRDIVMSIPTIIDLNDICHHLHNTIKDLTVAEEFQHNKKVQEMFTSRSQSMKMEHDMNMYTTIVAPLIRSVWALEAAHANASDVFVFSLAIGATLKDLFAQGQDKTGIPLSLVKHVTVTYNTRWKQFFTNDIYFTAFALDPRYPLSDFLMKPTLASATSIRIPPRNPSNKQASTSDHPMPHPRAYERVKEFLKNRLKIMLDSVQASNLDHTDELAVIVQKIGPVSVVEEFRHQLQTYWLGEWPFDDPVVNNDPYTWWETLKPNRNARVLSVRCILDRNFLCN</sequence>
<reference evidence="2" key="1">
    <citation type="submission" date="2021-03" db="EMBL/GenBank/DDBJ databases">
        <title>Evolutionary innovations through gain and loss of genes in the ectomycorrhizal Boletales.</title>
        <authorList>
            <person name="Wu G."/>
            <person name="Miyauchi S."/>
            <person name="Morin E."/>
            <person name="Yang Z.-L."/>
            <person name="Xu J."/>
            <person name="Martin F.M."/>
        </authorList>
    </citation>
    <scope>NUCLEOTIDE SEQUENCE</scope>
    <source>
        <strain evidence="2">BR01</strain>
    </source>
</reference>
<dbReference type="SUPFAM" id="SSF53098">
    <property type="entry name" value="Ribonuclease H-like"/>
    <property type="match status" value="1"/>
</dbReference>
<dbReference type="OrthoDB" id="4951847at2759"/>
<evidence type="ECO:0008006" key="4">
    <source>
        <dbReference type="Google" id="ProtNLM"/>
    </source>
</evidence>
<accession>A0A8I3A490</accession>
<keyword evidence="3" id="KW-1185">Reference proteome</keyword>
<dbReference type="AlphaFoldDB" id="A0A8I3A490"/>
<evidence type="ECO:0000256" key="1">
    <source>
        <dbReference type="SAM" id="MobiDB-lite"/>
    </source>
</evidence>
<proteinExistence type="predicted"/>
<organism evidence="2 3">
    <name type="scientific">Boletus reticuloceps</name>
    <dbReference type="NCBI Taxonomy" id="495285"/>
    <lineage>
        <taxon>Eukaryota</taxon>
        <taxon>Fungi</taxon>
        <taxon>Dikarya</taxon>
        <taxon>Basidiomycota</taxon>
        <taxon>Agaricomycotina</taxon>
        <taxon>Agaricomycetes</taxon>
        <taxon>Agaricomycetidae</taxon>
        <taxon>Boletales</taxon>
        <taxon>Boletineae</taxon>
        <taxon>Boletaceae</taxon>
        <taxon>Boletoideae</taxon>
        <taxon>Boletus</taxon>
    </lineage>
</organism>
<evidence type="ECO:0000313" key="2">
    <source>
        <dbReference type="EMBL" id="KAG6370591.1"/>
    </source>
</evidence>
<name>A0A8I3A490_9AGAM</name>
<dbReference type="EMBL" id="JAGFBS010000047">
    <property type="protein sequence ID" value="KAG6370591.1"/>
    <property type="molecule type" value="Genomic_DNA"/>
</dbReference>
<feature type="compositionally biased region" description="Polar residues" evidence="1">
    <location>
        <begin position="628"/>
        <end position="637"/>
    </location>
</feature>
<protein>
    <recommendedName>
        <fullName evidence="4">DUF659 domain-containing protein</fullName>
    </recommendedName>
</protein>
<gene>
    <name evidence="2" type="ORF">JVT61DRAFT_11210</name>
</gene>
<feature type="region of interest" description="Disordered" evidence="1">
    <location>
        <begin position="621"/>
        <end position="641"/>
    </location>
</feature>